<dbReference type="RefSeq" id="YP_009230029.1">
    <property type="nucleotide sequence ID" value="NC_029304.2"/>
</dbReference>
<dbReference type="KEGG" id="vg:26855137"/>
<keyword evidence="3" id="KW-1185">Reference proteome</keyword>
<dbReference type="EMBL" id="KP658210">
    <property type="protein sequence ID" value="ALN42056.1"/>
    <property type="molecule type" value="Genomic_DNA"/>
</dbReference>
<evidence type="ECO:0000313" key="1">
    <source>
        <dbReference type="EMBL" id="ALN42056.1"/>
    </source>
</evidence>
<sequence length="130" mass="14968">MSSFFSVEQLQQVRIKAGNKKAFKQINSIIQPGRFEVLFTNVAKKPLEEQQQQQQQEEEEKQNSFTWIELSGLKSCHYIITNDKQKHIPINGQISFRNMEPSQMFACTLTNQDSMVAIIYIMSVSSVSGY</sequence>
<accession>A0A109X157</accession>
<reference evidence="2 3" key="1">
    <citation type="journal article" date="2015" name="Virol. Sin.">
        <title>Genome sequencing and analysis of a granulovirus isolated from the Asiatic rice leafroller, Cnaphalocrocis medinalis.</title>
        <authorList>
            <person name="Zhang S."/>
            <person name="Zhu Z."/>
            <person name="Sun S."/>
            <person name="Chen Q."/>
            <person name="Deng F."/>
            <person name="Yang K."/>
        </authorList>
    </citation>
    <scope>NUCLEOTIDE SEQUENCE [LARGE SCALE GENOMIC DNA]</scope>
    <source>
        <strain evidence="2 3">Enping</strain>
    </source>
</reference>
<evidence type="ECO:0000313" key="3">
    <source>
        <dbReference type="Proteomes" id="UP000202719"/>
    </source>
</evidence>
<dbReference type="EMBL" id="KU593505">
    <property type="protein sequence ID" value="AMF83862.1"/>
    <property type="molecule type" value="Genomic_DNA"/>
</dbReference>
<dbReference type="Proteomes" id="UP000202719">
    <property type="component" value="Segment"/>
</dbReference>
<proteinExistence type="predicted"/>
<reference evidence="2" key="3">
    <citation type="submission" date="2016-01" db="EMBL/GenBank/DDBJ databases">
        <authorList>
            <person name="McClelland M."/>
            <person name="Jain A."/>
            <person name="Saraogi P."/>
            <person name="Mendelson R."/>
            <person name="Westerman R."/>
            <person name="SanMiguel P."/>
            <person name="Csonka L."/>
        </authorList>
    </citation>
    <scope>NUCLEOTIDE SEQUENCE</scope>
    <source>
        <strain evidence="2">Enping</strain>
    </source>
</reference>
<protein>
    <submittedName>
        <fullName evidence="1">ORF123</fullName>
    </submittedName>
</protein>
<evidence type="ECO:0000313" key="2">
    <source>
        <dbReference type="EMBL" id="AMF83862.1"/>
    </source>
</evidence>
<reference evidence="1" key="2">
    <citation type="journal article" date="2016" name="PLoS ONE">
        <title>Genome of Cnaphalocrocis medinalis Granulovirus, the First Crambidae-Infecting Betabaculovirus Isolated from Rice Leaffolder to Sequenced.</title>
        <authorList>
            <person name="Han G."/>
            <person name="Xu J."/>
            <person name="Liu Q."/>
            <person name="Li C."/>
            <person name="Xu H."/>
            <person name="Lu Z."/>
        </authorList>
    </citation>
    <scope>NUCLEOTIDE SEQUENCE</scope>
</reference>
<name>A0A109X157_9BBAC</name>
<organism evidence="2 3">
    <name type="scientific">Cnaphalocrocis medinalis granulovirus</name>
    <dbReference type="NCBI Taxonomy" id="1750712"/>
    <lineage>
        <taxon>Viruses</taxon>
        <taxon>Viruses incertae sedis</taxon>
        <taxon>Naldaviricetes</taxon>
        <taxon>Lefavirales</taxon>
        <taxon>Baculoviridae</taxon>
        <taxon>Betabaculovirus</taxon>
        <taxon>Betabaculovirus cnamedinalis</taxon>
    </lineage>
</organism>
<dbReference type="GeneID" id="26855137"/>